<dbReference type="Gene3D" id="3.75.10.10">
    <property type="entry name" value="L-arginine/glycine Amidinotransferase, Chain A"/>
    <property type="match status" value="1"/>
</dbReference>
<dbReference type="AlphaFoldDB" id="W0RQG4"/>
<dbReference type="GO" id="GO:0009446">
    <property type="term" value="P:putrescine biosynthetic process"/>
    <property type="evidence" value="ECO:0007669"/>
    <property type="project" value="InterPro"/>
</dbReference>
<dbReference type="PATRIC" id="fig|861299.3.peg.4293"/>
<evidence type="ECO:0000313" key="2">
    <source>
        <dbReference type="EMBL" id="AHG91773.1"/>
    </source>
</evidence>
<dbReference type="PANTHER" id="PTHR31377">
    <property type="entry name" value="AGMATINE DEIMINASE-RELATED"/>
    <property type="match status" value="1"/>
</dbReference>
<sequence>MPAEWEPHDATWIAWPHHEPDWPGKLGPIPWVYAEIVRALHRHEPVEILCHDDTVRDAAREALAAHGVVVNEPRPGAHRVRLHVAPNDRVWLRDSAPTGVLGADGRVTWANWAFNAWAKYDNYAHDALVGRAIADVTGLPRVEPQRPDGKGRLVLEGGGIETNGQGLLLVTEEWLLSDVQVRNPGLGREDYERAFREWLGIRQTIWLGEGCVGDDTHGHIDDIARFVAPDTVVLAHEEDPTDENHRRSLDNLHRLRLAGGTHGALRIVTLPFPRAVEMNGERLPASYANFYIGNGIVLVPTFNDRNDRVALNTLAGLFPQHDVVGIHAVDLVWGLGTLHCLTQQQPAGRGAR</sequence>
<dbReference type="PANTHER" id="PTHR31377:SF0">
    <property type="entry name" value="AGMATINE DEIMINASE-RELATED"/>
    <property type="match status" value="1"/>
</dbReference>
<keyword evidence="1" id="KW-0378">Hydrolase</keyword>
<organism evidence="2 3">
    <name type="scientific">Gemmatirosa kalamazoonensis</name>
    <dbReference type="NCBI Taxonomy" id="861299"/>
    <lineage>
        <taxon>Bacteria</taxon>
        <taxon>Pseudomonadati</taxon>
        <taxon>Gemmatimonadota</taxon>
        <taxon>Gemmatimonadia</taxon>
        <taxon>Gemmatimonadales</taxon>
        <taxon>Gemmatimonadaceae</taxon>
        <taxon>Gemmatirosa</taxon>
    </lineage>
</organism>
<proteinExistence type="predicted"/>
<dbReference type="SUPFAM" id="SSF55909">
    <property type="entry name" value="Pentein"/>
    <property type="match status" value="1"/>
</dbReference>
<gene>
    <name evidence="2" type="ORF">J421_4236</name>
</gene>
<accession>W0RQG4</accession>
<dbReference type="KEGG" id="gba:J421_4236"/>
<dbReference type="InterPro" id="IPR007466">
    <property type="entry name" value="Peptidyl-Arg-deiminase_porph"/>
</dbReference>
<name>W0RQG4_9BACT</name>
<dbReference type="STRING" id="861299.J421_4236"/>
<evidence type="ECO:0000313" key="3">
    <source>
        <dbReference type="Proteomes" id="UP000019151"/>
    </source>
</evidence>
<dbReference type="Proteomes" id="UP000019151">
    <property type="component" value="Chromosome"/>
</dbReference>
<dbReference type="GO" id="GO:0047632">
    <property type="term" value="F:agmatine deiminase activity"/>
    <property type="evidence" value="ECO:0007669"/>
    <property type="project" value="TreeGrafter"/>
</dbReference>
<dbReference type="eggNOG" id="COG2957">
    <property type="taxonomic scope" value="Bacteria"/>
</dbReference>
<dbReference type="EMBL" id="CP007128">
    <property type="protein sequence ID" value="AHG91773.1"/>
    <property type="molecule type" value="Genomic_DNA"/>
</dbReference>
<reference evidence="2 3" key="1">
    <citation type="journal article" date="2014" name="Genome Announc.">
        <title>Genome Sequence and Methylome of Soil Bacterium Gemmatirosa kalamazoonensis KBS708T, a Member of the Rarely Cultivated Gemmatimonadetes Phylum.</title>
        <authorList>
            <person name="Debruyn J.M."/>
            <person name="Radosevich M."/>
            <person name="Wommack K.E."/>
            <person name="Polson S.W."/>
            <person name="Hauser L.J."/>
            <person name="Fawaz M.N."/>
            <person name="Korlach J."/>
            <person name="Tsai Y.C."/>
        </authorList>
    </citation>
    <scope>NUCLEOTIDE SEQUENCE [LARGE SCALE GENOMIC DNA]</scope>
    <source>
        <strain evidence="2 3">KBS708</strain>
    </source>
</reference>
<dbReference type="GO" id="GO:0004668">
    <property type="term" value="F:protein-arginine deiminase activity"/>
    <property type="evidence" value="ECO:0007669"/>
    <property type="project" value="InterPro"/>
</dbReference>
<evidence type="ECO:0000256" key="1">
    <source>
        <dbReference type="ARBA" id="ARBA00022801"/>
    </source>
</evidence>
<dbReference type="Pfam" id="PF04371">
    <property type="entry name" value="PAD_porph"/>
    <property type="match status" value="1"/>
</dbReference>
<dbReference type="HOGENOM" id="CLU_037682_0_0_0"/>
<dbReference type="InParanoid" id="W0RQG4"/>
<keyword evidence="3" id="KW-1185">Reference proteome</keyword>
<protein>
    <submittedName>
        <fullName evidence="2">Porphyromonas-type peptidyl-arginine deiminase</fullName>
    </submittedName>
</protein>